<gene>
    <name evidence="1" type="ORF">EKG39_16635</name>
</gene>
<evidence type="ECO:0000313" key="1">
    <source>
        <dbReference type="EMBL" id="RTR29791.1"/>
    </source>
</evidence>
<dbReference type="OrthoDB" id="6264948at2"/>
<dbReference type="AlphaFoldDB" id="A0A3S0JVG7"/>
<name>A0A3S0JVG7_9GAMM</name>
<organism evidence="1 2">
    <name type="scientific">Shewanella atlantica</name>
    <dbReference type="NCBI Taxonomy" id="271099"/>
    <lineage>
        <taxon>Bacteria</taxon>
        <taxon>Pseudomonadati</taxon>
        <taxon>Pseudomonadota</taxon>
        <taxon>Gammaproteobacteria</taxon>
        <taxon>Alteromonadales</taxon>
        <taxon>Shewanellaceae</taxon>
        <taxon>Shewanella</taxon>
    </lineage>
</organism>
<dbReference type="Proteomes" id="UP000282060">
    <property type="component" value="Unassembled WGS sequence"/>
</dbReference>
<dbReference type="EMBL" id="RXNV01000009">
    <property type="protein sequence ID" value="RTR29791.1"/>
    <property type="molecule type" value="Genomic_DNA"/>
</dbReference>
<comment type="caution">
    <text evidence="1">The sequence shown here is derived from an EMBL/GenBank/DDBJ whole genome shotgun (WGS) entry which is preliminary data.</text>
</comment>
<proteinExistence type="predicted"/>
<accession>A0A3S0JVG7</accession>
<reference evidence="1 2" key="1">
    <citation type="submission" date="2018-12" db="EMBL/GenBank/DDBJ databases">
        <authorList>
            <person name="Yu L."/>
        </authorList>
    </citation>
    <scope>NUCLEOTIDE SEQUENCE [LARGE SCALE GENOMIC DNA]</scope>
    <source>
        <strain evidence="1 2">HAW-EB5</strain>
    </source>
</reference>
<protein>
    <submittedName>
        <fullName evidence="1">Uncharacterized protein</fullName>
    </submittedName>
</protein>
<evidence type="ECO:0000313" key="2">
    <source>
        <dbReference type="Proteomes" id="UP000282060"/>
    </source>
</evidence>
<keyword evidence="2" id="KW-1185">Reference proteome</keyword>
<sequence length="108" mass="11997">MISAIAYHFLSPKVVVDNQSDKSYSALNFSFPSNELSFSAIKPRSRQTIYFSPQKQIGLITYQLLSDSGNTVAQGQLSYIGDESPLAELGTTLTFTIKENYEISFNTD</sequence>